<dbReference type="RefSeq" id="WP_015261817.1">
    <property type="nucleotide sequence ID" value="NC_019903.1"/>
</dbReference>
<dbReference type="Proteomes" id="UP000010797">
    <property type="component" value="Chromosome"/>
</dbReference>
<accession>L0F837</accession>
<dbReference type="KEGG" id="ddl:Desdi_1311"/>
<proteinExistence type="predicted"/>
<protein>
    <submittedName>
        <fullName evidence="1">Uncharacterized protein</fullName>
    </submittedName>
</protein>
<gene>
    <name evidence="1" type="ordered locus">Desdi_1311</name>
</gene>
<reference evidence="2" key="1">
    <citation type="submission" date="2012-02" db="EMBL/GenBank/DDBJ databases">
        <title>Complete sequence of Desulfitobacterium dichloroeliminans LMG P-21439.</title>
        <authorList>
            <person name="Lucas S."/>
            <person name="Han J."/>
            <person name="Lapidus A."/>
            <person name="Cheng J.-F."/>
            <person name="Goodwin L."/>
            <person name="Pitluck S."/>
            <person name="Peters L."/>
            <person name="Ovchinnikova G."/>
            <person name="Teshima H."/>
            <person name="Detter J.C."/>
            <person name="Han C."/>
            <person name="Tapia R."/>
            <person name="Land M."/>
            <person name="Hauser L."/>
            <person name="Kyrpides N."/>
            <person name="Ivanova N."/>
            <person name="Pagani I."/>
            <person name="Kruse T."/>
            <person name="de Vos W.M."/>
            <person name="Boon N."/>
            <person name="Smidt H."/>
            <person name="Woyke T."/>
        </authorList>
    </citation>
    <scope>NUCLEOTIDE SEQUENCE [LARGE SCALE GENOMIC DNA]</scope>
    <source>
        <strain evidence="2">LMG P-21439 / DCA1</strain>
    </source>
</reference>
<organism evidence="1 2">
    <name type="scientific">Desulfitobacterium dichloroeliminans (strain LMG P-21439 / DCA1)</name>
    <dbReference type="NCBI Taxonomy" id="871963"/>
    <lineage>
        <taxon>Bacteria</taxon>
        <taxon>Bacillati</taxon>
        <taxon>Bacillota</taxon>
        <taxon>Clostridia</taxon>
        <taxon>Eubacteriales</taxon>
        <taxon>Desulfitobacteriaceae</taxon>
        <taxon>Desulfitobacterium</taxon>
    </lineage>
</organism>
<dbReference type="STRING" id="871963.Desdi_1311"/>
<dbReference type="AlphaFoldDB" id="L0F837"/>
<dbReference type="HOGENOM" id="CLU_803460_0_0_9"/>
<dbReference type="EMBL" id="CP003344">
    <property type="protein sequence ID" value="AGA68821.1"/>
    <property type="molecule type" value="Genomic_DNA"/>
</dbReference>
<evidence type="ECO:0000313" key="1">
    <source>
        <dbReference type="EMBL" id="AGA68821.1"/>
    </source>
</evidence>
<evidence type="ECO:0000313" key="2">
    <source>
        <dbReference type="Proteomes" id="UP000010797"/>
    </source>
</evidence>
<dbReference type="eggNOG" id="ENOG5033IHZ">
    <property type="taxonomic scope" value="Bacteria"/>
</dbReference>
<keyword evidence="2" id="KW-1185">Reference proteome</keyword>
<sequence length="345" mass="39736">MKIEIGESLLLSWLKHIKECQLVQTNWKASSKWELKHKEALEQLMKNSSEVFKTKYGYDLYKGNSGIDQVLTQAEIDVMGISFDENEQHIYAIDVAFHEAGLNYGTKEETVTRVIKKCIRTAMCIYGYFDINSGTIIFTSPRINPSVINDINICIDDISSVLSTLNVKYKIRIIANEDFSDKILEPVLNVLGDVADTSELFMRSLQMYNLFAVKKPKQINGGIRNTVQKKISPNLEAIEYNGIDGLEEMKIGIIIRTVLRKMLENGEVTKEEIEKMKTKEYSKETFDIQYPLLQKASLTDGESPKRYYSSPVKIYNEDYFLCSEWFEVPANNDRPFLLKWMALHK</sequence>
<name>L0F837_DESDL</name>